<proteinExistence type="inferred from homology"/>
<dbReference type="InterPro" id="IPR006094">
    <property type="entry name" value="Oxid_FAD_bind_N"/>
</dbReference>
<dbReference type="InterPro" id="IPR016169">
    <property type="entry name" value="FAD-bd_PCMH_sub2"/>
</dbReference>
<reference evidence="3" key="1">
    <citation type="submission" date="2014-12" db="EMBL/GenBank/DDBJ databases">
        <title>Insight into the proteome of Arion vulgaris.</title>
        <authorList>
            <person name="Aradska J."/>
            <person name="Bulat T."/>
            <person name="Smidak R."/>
            <person name="Sarate P."/>
            <person name="Gangsoo J."/>
            <person name="Sialana F."/>
            <person name="Bilban M."/>
            <person name="Lubec G."/>
        </authorList>
    </citation>
    <scope>NUCLEOTIDE SEQUENCE</scope>
    <source>
        <tissue evidence="3">Skin</tissue>
    </source>
</reference>
<dbReference type="GO" id="GO:0004458">
    <property type="term" value="F:D-lactate dehydrogenase (cytochrome) activity"/>
    <property type="evidence" value="ECO:0007669"/>
    <property type="project" value="TreeGrafter"/>
</dbReference>
<dbReference type="InterPro" id="IPR036318">
    <property type="entry name" value="FAD-bd_PCMH-like_sf"/>
</dbReference>
<gene>
    <name evidence="3" type="primary">ORF116973</name>
</gene>
<feature type="non-terminal residue" evidence="3">
    <location>
        <position position="1"/>
    </location>
</feature>
<dbReference type="PANTHER" id="PTHR11748">
    <property type="entry name" value="D-LACTATE DEHYDROGENASE"/>
    <property type="match status" value="1"/>
</dbReference>
<dbReference type="PROSITE" id="PS51387">
    <property type="entry name" value="FAD_PCMH"/>
    <property type="match status" value="1"/>
</dbReference>
<dbReference type="FunFam" id="3.30.43.10:FF:000010">
    <property type="entry name" value="probable D-lactate dehydrogenase, mitochondrial"/>
    <property type="match status" value="1"/>
</dbReference>
<dbReference type="Gene3D" id="3.30.465.10">
    <property type="match status" value="1"/>
</dbReference>
<dbReference type="EMBL" id="HACG01032848">
    <property type="protein sequence ID" value="CEK79713.1"/>
    <property type="molecule type" value="Transcribed_RNA"/>
</dbReference>
<dbReference type="PANTHER" id="PTHR11748:SF111">
    <property type="entry name" value="D-LACTATE DEHYDROGENASE, MITOCHONDRIAL-RELATED"/>
    <property type="match status" value="1"/>
</dbReference>
<organism evidence="3">
    <name type="scientific">Arion vulgaris</name>
    <dbReference type="NCBI Taxonomy" id="1028688"/>
    <lineage>
        <taxon>Eukaryota</taxon>
        <taxon>Metazoa</taxon>
        <taxon>Spiralia</taxon>
        <taxon>Lophotrochozoa</taxon>
        <taxon>Mollusca</taxon>
        <taxon>Gastropoda</taxon>
        <taxon>Heterobranchia</taxon>
        <taxon>Euthyneura</taxon>
        <taxon>Panpulmonata</taxon>
        <taxon>Eupulmonata</taxon>
        <taxon>Stylommatophora</taxon>
        <taxon>Helicina</taxon>
        <taxon>Arionoidea</taxon>
        <taxon>Arionidae</taxon>
        <taxon>Arion</taxon>
    </lineage>
</organism>
<evidence type="ECO:0000256" key="1">
    <source>
        <dbReference type="ARBA" id="ARBA00008000"/>
    </source>
</evidence>
<accession>A0A0B7AFZ5</accession>
<evidence type="ECO:0000259" key="2">
    <source>
        <dbReference type="PROSITE" id="PS51387"/>
    </source>
</evidence>
<protein>
    <recommendedName>
        <fullName evidence="2">FAD-binding PCMH-type domain-containing protein</fullName>
    </recommendedName>
</protein>
<evidence type="ECO:0000313" key="3">
    <source>
        <dbReference type="EMBL" id="CEK79713.1"/>
    </source>
</evidence>
<dbReference type="Pfam" id="PF01565">
    <property type="entry name" value="FAD_binding_4"/>
    <property type="match status" value="1"/>
</dbReference>
<feature type="non-terminal residue" evidence="3">
    <location>
        <position position="186"/>
    </location>
</feature>
<comment type="similarity">
    <text evidence="1">Belongs to the FAD-binding oxidoreductase/transferase type 4 family.</text>
</comment>
<feature type="domain" description="FAD-binding PCMH-type" evidence="2">
    <location>
        <begin position="89"/>
        <end position="186"/>
    </location>
</feature>
<dbReference type="InterPro" id="IPR016166">
    <property type="entry name" value="FAD-bd_PCMH"/>
</dbReference>
<dbReference type="GO" id="GO:0008720">
    <property type="term" value="F:D-lactate dehydrogenase (NAD+) activity"/>
    <property type="evidence" value="ECO:0007669"/>
    <property type="project" value="TreeGrafter"/>
</dbReference>
<name>A0A0B7AFZ5_9EUPU</name>
<dbReference type="SUPFAM" id="SSF56176">
    <property type="entry name" value="FAD-binding/transporter-associated domain-like"/>
    <property type="match status" value="1"/>
</dbReference>
<sequence>DRVPAEGCKLSICLAPISANMLSPRHVFRCLIKVPKTVDFFLRNYSVPVKQAKVTSTFVGALKGIVGDHNVSTTDAVREQHGHDESHHDVSLPDVVVFAESVDHVSQVAKLCNDNIVPLIPFGSGTGLEGGVNALVGGVCLDLSKMNQIVELNSEDFDCTVQPGVMRIALNTYLRDTGLWFPIDPG</sequence>
<dbReference type="AlphaFoldDB" id="A0A0B7AFZ5"/>
<dbReference type="GO" id="GO:0005739">
    <property type="term" value="C:mitochondrion"/>
    <property type="evidence" value="ECO:0007669"/>
    <property type="project" value="TreeGrafter"/>
</dbReference>
<dbReference type="GO" id="GO:1903457">
    <property type="term" value="P:lactate catabolic process"/>
    <property type="evidence" value="ECO:0007669"/>
    <property type="project" value="TreeGrafter"/>
</dbReference>
<dbReference type="GO" id="GO:0071949">
    <property type="term" value="F:FAD binding"/>
    <property type="evidence" value="ECO:0007669"/>
    <property type="project" value="InterPro"/>
</dbReference>